<organism evidence="2 3">
    <name type="scientific">Mesonia profundi</name>
    <dbReference type="NCBI Taxonomy" id="3070998"/>
    <lineage>
        <taxon>Bacteria</taxon>
        <taxon>Pseudomonadati</taxon>
        <taxon>Bacteroidota</taxon>
        <taxon>Flavobacteriia</taxon>
        <taxon>Flavobacteriales</taxon>
        <taxon>Flavobacteriaceae</taxon>
        <taxon>Mesonia</taxon>
    </lineage>
</organism>
<accession>A0ABU1A441</accession>
<sequence length="210" mass="24132">MKKIILSALVCGLSFTACKNQTDQKDIEDKQTTPAKEVQVDNNTQLERDTPTPDHLYKSDKGEILEVHFLKEDKKDILKIKRDGHPEIVLKKTLKEANGVIYENKNYSWKQQKDYIIFSDGKESVNLTLISPLEYEFTNGDVDMTVIYFSKEDKRFVSLKKEKQSKITLKQTTSWAKGAEYGKGDVKWRSQGDTGILTENGEKTTFKQKN</sequence>
<gene>
    <name evidence="2" type="ORF">RBU60_12990</name>
</gene>
<evidence type="ECO:0000313" key="2">
    <source>
        <dbReference type="EMBL" id="MDQ7918487.1"/>
    </source>
</evidence>
<dbReference type="InterPro" id="IPR036328">
    <property type="entry name" value="MliC_sf"/>
</dbReference>
<feature type="region of interest" description="Disordered" evidence="1">
    <location>
        <begin position="23"/>
        <end position="53"/>
    </location>
</feature>
<reference evidence="2 3" key="1">
    <citation type="submission" date="2023-08" db="EMBL/GenBank/DDBJ databases">
        <title>Mesonia sp. MT50, isolated from deep-sea sediment of the Mariana Trench.</title>
        <authorList>
            <person name="Fu H."/>
        </authorList>
    </citation>
    <scope>NUCLEOTIDE SEQUENCE [LARGE SCALE GENOMIC DNA]</scope>
    <source>
        <strain evidence="2 3">MT50</strain>
    </source>
</reference>
<dbReference type="Proteomes" id="UP001230915">
    <property type="component" value="Unassembled WGS sequence"/>
</dbReference>
<dbReference type="Gene3D" id="2.40.128.200">
    <property type="match status" value="1"/>
</dbReference>
<evidence type="ECO:0000256" key="1">
    <source>
        <dbReference type="SAM" id="MobiDB-lite"/>
    </source>
</evidence>
<protein>
    <recommendedName>
        <fullName evidence="4">C-type lysozyme inhibitor domain-containing protein</fullName>
    </recommendedName>
</protein>
<dbReference type="EMBL" id="JAVHUL010000047">
    <property type="protein sequence ID" value="MDQ7918487.1"/>
    <property type="molecule type" value="Genomic_DNA"/>
</dbReference>
<name>A0ABU1A441_9FLAO</name>
<keyword evidence="3" id="KW-1185">Reference proteome</keyword>
<dbReference type="PROSITE" id="PS51257">
    <property type="entry name" value="PROKAR_LIPOPROTEIN"/>
    <property type="match status" value="1"/>
</dbReference>
<evidence type="ECO:0008006" key="4">
    <source>
        <dbReference type="Google" id="ProtNLM"/>
    </source>
</evidence>
<proteinExistence type="predicted"/>
<evidence type="ECO:0000313" key="3">
    <source>
        <dbReference type="Proteomes" id="UP001230915"/>
    </source>
</evidence>
<dbReference type="RefSeq" id="WP_308865481.1">
    <property type="nucleotide sequence ID" value="NZ_JAVHUL010000047.1"/>
</dbReference>
<comment type="caution">
    <text evidence="2">The sequence shown here is derived from an EMBL/GenBank/DDBJ whole genome shotgun (WGS) entry which is preliminary data.</text>
</comment>